<dbReference type="GO" id="GO:0004803">
    <property type="term" value="F:transposase activity"/>
    <property type="evidence" value="ECO:0007669"/>
    <property type="project" value="InterPro"/>
</dbReference>
<proteinExistence type="predicted"/>
<dbReference type="Proteomes" id="UP000317421">
    <property type="component" value="Unassembled WGS sequence"/>
</dbReference>
<feature type="domain" description="Transposase IS4-like" evidence="2">
    <location>
        <begin position="230"/>
        <end position="396"/>
    </location>
</feature>
<dbReference type="InterPro" id="IPR002559">
    <property type="entry name" value="Transposase_11"/>
</dbReference>
<dbReference type="PANTHER" id="PTHR35604:SF2">
    <property type="entry name" value="TRANSPOSASE INSH FOR INSERTION SEQUENCE ELEMENT IS5A-RELATED"/>
    <property type="match status" value="1"/>
</dbReference>
<reference evidence="4 5" key="1">
    <citation type="submission" date="2019-02" db="EMBL/GenBank/DDBJ databases">
        <title>Deep-cultivation of Planctomycetes and their phenomic and genomic characterization uncovers novel biology.</title>
        <authorList>
            <person name="Wiegand S."/>
            <person name="Jogler M."/>
            <person name="Boedeker C."/>
            <person name="Pinto D."/>
            <person name="Vollmers J."/>
            <person name="Rivas-Marin E."/>
            <person name="Kohn T."/>
            <person name="Peeters S.H."/>
            <person name="Heuer A."/>
            <person name="Rast P."/>
            <person name="Oberbeckmann S."/>
            <person name="Bunk B."/>
            <person name="Jeske O."/>
            <person name="Meyerdierks A."/>
            <person name="Storesund J.E."/>
            <person name="Kallscheuer N."/>
            <person name="Luecker S."/>
            <person name="Lage O.M."/>
            <person name="Pohl T."/>
            <person name="Merkel B.J."/>
            <person name="Hornburger P."/>
            <person name="Mueller R.-W."/>
            <person name="Bruemmer F."/>
            <person name="Labrenz M."/>
            <person name="Spormann A.M."/>
            <person name="Op Den Camp H."/>
            <person name="Overmann J."/>
            <person name="Amann R."/>
            <person name="Jetten M.S.M."/>
            <person name="Mascher T."/>
            <person name="Medema M.H."/>
            <person name="Devos D.P."/>
            <person name="Kaster A.-K."/>
            <person name="Ovreas L."/>
            <person name="Rohde M."/>
            <person name="Galperin M.Y."/>
            <person name="Jogler C."/>
        </authorList>
    </citation>
    <scope>NUCLEOTIDE SEQUENCE [LARGE SCALE GENOMIC DNA]</scope>
    <source>
        <strain evidence="4 5">Pla108</strain>
    </source>
</reference>
<dbReference type="PANTHER" id="PTHR35604">
    <property type="entry name" value="TRANSPOSASE INSH FOR INSERTION SEQUENCE ELEMENT IS5A-RELATED"/>
    <property type="match status" value="1"/>
</dbReference>
<keyword evidence="5" id="KW-1185">Reference proteome</keyword>
<protein>
    <submittedName>
        <fullName evidence="4">Transposase DDE domain protein</fullName>
    </submittedName>
</protein>
<evidence type="ECO:0000313" key="5">
    <source>
        <dbReference type="Proteomes" id="UP000317421"/>
    </source>
</evidence>
<organism evidence="4 5">
    <name type="scientific">Botrimarina colliarenosi</name>
    <dbReference type="NCBI Taxonomy" id="2528001"/>
    <lineage>
        <taxon>Bacteria</taxon>
        <taxon>Pseudomonadati</taxon>
        <taxon>Planctomycetota</taxon>
        <taxon>Planctomycetia</taxon>
        <taxon>Pirellulales</taxon>
        <taxon>Lacipirellulaceae</taxon>
        <taxon>Botrimarina</taxon>
    </lineage>
</organism>
<feature type="domain" description="Transposase InsH N-terminal" evidence="3">
    <location>
        <begin position="28"/>
        <end position="121"/>
    </location>
</feature>
<sequence>MMGMGKRRRKSQEELFVASGELAKSPGHAFYKRLNKLLTECDFDAAIERACEPYYKANRGRDSIAPGTYFRMLFVGYFEAIESQRGIAWRCADSLSLREFLGVKLTEATPDHSTLSKTRDRLPIGVHELAFRLVLAAAAERGLLKGKTLGVDSTTLEADAAMRSIVRKESGEDWKAYVKRLMQEAGEVTEDEEPTDEEIRRFDKKRKKKKVSNAEWESPTDPDARIAKLKDKRTHLAYKLEHAIDLDSELIVAAEVYHADHSDSQTLADTTMSARTHLAEAGREEVYEEVVADKGYHAAEQLELVQGLNVRTYVPEPERRGQSRLGEKPPEVQRAVKGNRRRTKTEKNSRLQRLRSERVERSFAHVCDTGGARRTRLRGIEKVRKQTLITAAARNLGLLMRKLFGIGKPRALQGLLGSLLNQLATALQAVIKLIRLVAARRSTGC</sequence>
<comment type="caution">
    <text evidence="4">The sequence shown here is derived from an EMBL/GenBank/DDBJ whole genome shotgun (WGS) entry which is preliminary data.</text>
</comment>
<name>A0A5C5ZVF8_9BACT</name>
<accession>A0A5C5ZVF8</accession>
<dbReference type="GO" id="GO:0003677">
    <property type="term" value="F:DNA binding"/>
    <property type="evidence" value="ECO:0007669"/>
    <property type="project" value="InterPro"/>
</dbReference>
<dbReference type="InterPro" id="IPR008490">
    <property type="entry name" value="Transposase_InsH_N"/>
</dbReference>
<dbReference type="Pfam" id="PF01609">
    <property type="entry name" value="DDE_Tnp_1"/>
    <property type="match status" value="1"/>
</dbReference>
<dbReference type="Pfam" id="PF05598">
    <property type="entry name" value="DUF772"/>
    <property type="match status" value="1"/>
</dbReference>
<feature type="compositionally biased region" description="Basic and acidic residues" evidence="1">
    <location>
        <begin position="317"/>
        <end position="331"/>
    </location>
</feature>
<evidence type="ECO:0000259" key="2">
    <source>
        <dbReference type="Pfam" id="PF01609"/>
    </source>
</evidence>
<evidence type="ECO:0000259" key="3">
    <source>
        <dbReference type="Pfam" id="PF05598"/>
    </source>
</evidence>
<evidence type="ECO:0000313" key="4">
    <source>
        <dbReference type="EMBL" id="TWT91532.1"/>
    </source>
</evidence>
<dbReference type="GO" id="GO:0006313">
    <property type="term" value="P:DNA transposition"/>
    <property type="evidence" value="ECO:0007669"/>
    <property type="project" value="InterPro"/>
</dbReference>
<dbReference type="EMBL" id="SJPR01000018">
    <property type="protein sequence ID" value="TWT91532.1"/>
    <property type="molecule type" value="Genomic_DNA"/>
</dbReference>
<feature type="region of interest" description="Disordered" evidence="1">
    <location>
        <begin position="317"/>
        <end position="350"/>
    </location>
</feature>
<dbReference type="AlphaFoldDB" id="A0A5C5ZVF8"/>
<evidence type="ECO:0000256" key="1">
    <source>
        <dbReference type="SAM" id="MobiDB-lite"/>
    </source>
</evidence>
<gene>
    <name evidence="4" type="ORF">Pla108_42210</name>
</gene>